<reference evidence="1 2" key="1">
    <citation type="submission" date="2011-11" db="EMBL/GenBank/DDBJ databases">
        <authorList>
            <person name="Weinstock G."/>
            <person name="Sodergren E."/>
            <person name="Clifton S."/>
            <person name="Fulton L."/>
            <person name="Fulton B."/>
            <person name="Courtney L."/>
            <person name="Fronick C."/>
            <person name="Harrison M."/>
            <person name="Strong C."/>
            <person name="Farmer C."/>
            <person name="Delahaunty K."/>
            <person name="Markovic C."/>
            <person name="Hall O."/>
            <person name="Minx P."/>
            <person name="Tomlinson C."/>
            <person name="Mitreva M."/>
            <person name="Hou S."/>
            <person name="Chen J."/>
            <person name="Wollam A."/>
            <person name="Pepin K.H."/>
            <person name="Johnson M."/>
            <person name="Bhonagiri V."/>
            <person name="Zhang X."/>
            <person name="Suruliraj S."/>
            <person name="Warren W."/>
            <person name="Chinwalla A."/>
            <person name="Mardis E.R."/>
            <person name="Wilson R.K."/>
        </authorList>
    </citation>
    <scope>NUCLEOTIDE SEQUENCE [LARGE SCALE GENOMIC DNA]</scope>
    <source>
        <strain evidence="1 2">YIT 11816</strain>
    </source>
</reference>
<accession>H3KDE4</accession>
<evidence type="ECO:0000313" key="1">
    <source>
        <dbReference type="EMBL" id="EHY31880.1"/>
    </source>
</evidence>
<dbReference type="OrthoDB" id="9154172at2"/>
<protein>
    <recommendedName>
        <fullName evidence="3">DUF3971 domain-containing protein</fullName>
    </recommendedName>
</protein>
<dbReference type="Proteomes" id="UP000004956">
    <property type="component" value="Unassembled WGS sequence"/>
</dbReference>
<evidence type="ECO:0008006" key="3">
    <source>
        <dbReference type="Google" id="ProtNLM"/>
    </source>
</evidence>
<dbReference type="HOGENOM" id="CLU_616659_0_0_4"/>
<dbReference type="EMBL" id="AFBQ01000103">
    <property type="protein sequence ID" value="EHY31880.1"/>
    <property type="molecule type" value="Genomic_DNA"/>
</dbReference>
<evidence type="ECO:0000313" key="2">
    <source>
        <dbReference type="Proteomes" id="UP000004956"/>
    </source>
</evidence>
<dbReference type="STRING" id="762967.HMPREF9440_00753"/>
<proteinExistence type="predicted"/>
<gene>
    <name evidence="1" type="ORF">HMPREF9440_00753</name>
</gene>
<keyword evidence="2" id="KW-1185">Reference proteome</keyword>
<dbReference type="PATRIC" id="fig|762967.3.peg.604"/>
<sequence>MRARYWMLVSAALIFTAFESGFLIYQRTVQEQFLERLTDPGAVSDSVIITVEPIDSGVFSRRDRVTVRVGSSIYGDAKEAPLSLQMDVEADYGLLGLSGRIKPLANTRSVTDILDMIEGDRPDLDIRYGVDGFSKDLILEATISPFNVRFVEENPLIQTVWRAGADDPVHWRVRLTPQGYGTSELSAKNARIVFDDGIGGEMVAKTEGFRVRHDLRRSMHNPNNREWFIEKATSVSDKQTLTVHDHRGALELVLRHLSTEAERRRAGEGTLDGDYGFDAKTFTLSLKPEGREAQAIEGEKLRLRTHGDNVPLELFEPMDEVDLEALLKKAESVRFRLDELSFRTAGLPAMMKGHLTAHWGHHEERREACLEFPDEGFNVGWSLEVELPDALLSAVRALAGGRVRGFDPADFMVAKELHGAPYHTLDFRGDLKRGAELNGMPAGF</sequence>
<dbReference type="RefSeq" id="WP_008541423.1">
    <property type="nucleotide sequence ID" value="NZ_JH604916.1"/>
</dbReference>
<comment type="caution">
    <text evidence="1">The sequence shown here is derived from an EMBL/GenBank/DDBJ whole genome shotgun (WGS) entry which is preliminary data.</text>
</comment>
<organism evidence="1 2">
    <name type="scientific">Sutterella parvirubra YIT 11816</name>
    <dbReference type="NCBI Taxonomy" id="762967"/>
    <lineage>
        <taxon>Bacteria</taxon>
        <taxon>Pseudomonadati</taxon>
        <taxon>Pseudomonadota</taxon>
        <taxon>Betaproteobacteria</taxon>
        <taxon>Burkholderiales</taxon>
        <taxon>Sutterellaceae</taxon>
        <taxon>Sutterella</taxon>
    </lineage>
</organism>
<name>H3KDE4_9BURK</name>
<dbReference type="AlphaFoldDB" id="H3KDE4"/>